<dbReference type="GeneID" id="35296220"/>
<name>A0A1W7AE70_9STAP</name>
<protein>
    <submittedName>
        <fullName evidence="2">Uncharacterized protein</fullName>
    </submittedName>
</protein>
<organism evidence="2 3">
    <name type="scientific">Macrococcoides canis</name>
    <dbReference type="NCBI Taxonomy" id="1855823"/>
    <lineage>
        <taxon>Bacteria</taxon>
        <taxon>Bacillati</taxon>
        <taxon>Bacillota</taxon>
        <taxon>Bacilli</taxon>
        <taxon>Bacillales</taxon>
        <taxon>Staphylococcaceae</taxon>
        <taxon>Macrococcoides</taxon>
    </lineage>
</organism>
<accession>A0A1W7AE70</accession>
<dbReference type="AlphaFoldDB" id="A0A1W7AE70"/>
<sequence>MKKYIITIITLFVIFVSGMLVYNYCTTPDNNLSQERIGNYMLHQHRNALLEKFKEDDNAKVEGKTFYRSNALPGLIISVSNKKQQVSALILYRNDTLYTARNIGIGDSKAQVIEAYGATYKKSILNNHQTQYHYMDKENHIGLKFIFKDDKVKRIELFDA</sequence>
<evidence type="ECO:0000256" key="1">
    <source>
        <dbReference type="SAM" id="Phobius"/>
    </source>
</evidence>
<dbReference type="RefSeq" id="WP_086043262.1">
    <property type="nucleotide sequence ID" value="NZ_CBCRZA010000007.1"/>
</dbReference>
<gene>
    <name evidence="2" type="ORF">MCCS_21370</name>
</gene>
<dbReference type="EMBL" id="CP021059">
    <property type="protein sequence ID" value="ARQ07726.1"/>
    <property type="molecule type" value="Genomic_DNA"/>
</dbReference>
<feature type="transmembrane region" description="Helical" evidence="1">
    <location>
        <begin position="5"/>
        <end position="24"/>
    </location>
</feature>
<dbReference type="KEGG" id="mcak:MCCS_21370"/>
<dbReference type="OrthoDB" id="2418559at2"/>
<proteinExistence type="predicted"/>
<dbReference type="Proteomes" id="UP000194154">
    <property type="component" value="Chromosome"/>
</dbReference>
<keyword evidence="1" id="KW-1133">Transmembrane helix</keyword>
<keyword evidence="1" id="KW-0472">Membrane</keyword>
<reference evidence="2 3" key="1">
    <citation type="journal article" date="2017" name="Int. J. Syst. Evol. Microbiol.">
        <title>Macrococcus canis sp. nov., a skin bacterium associated with infections in dogs.</title>
        <authorList>
            <person name="Gobeli Brawand S."/>
            <person name="Cotting K."/>
            <person name="Gomez-Sanz E."/>
            <person name="Collaud A."/>
            <person name="Thomann A."/>
            <person name="Brodard I."/>
            <person name="Rodriguez-Campos S."/>
            <person name="Strauss C."/>
            <person name="Perreten V."/>
        </authorList>
    </citation>
    <scope>NUCLEOTIDE SEQUENCE [LARGE SCALE GENOMIC DNA]</scope>
    <source>
        <strain evidence="2 3">KM45013</strain>
    </source>
</reference>
<keyword evidence="3" id="KW-1185">Reference proteome</keyword>
<keyword evidence="1" id="KW-0812">Transmembrane</keyword>
<dbReference type="STRING" id="1855823.MCCS_21370"/>
<evidence type="ECO:0000313" key="2">
    <source>
        <dbReference type="EMBL" id="ARQ07726.1"/>
    </source>
</evidence>
<evidence type="ECO:0000313" key="3">
    <source>
        <dbReference type="Proteomes" id="UP000194154"/>
    </source>
</evidence>